<dbReference type="EMBL" id="MW491753">
    <property type="protein sequence ID" value="UAU42844.1"/>
    <property type="molecule type" value="Viral_cRNA"/>
</dbReference>
<reference evidence="12" key="1">
    <citation type="submission" date="2021-01" db="EMBL/GenBank/DDBJ databases">
        <title>Genome characterization of three insect rhabdoviruses from Malaysia and Central Africa.</title>
        <authorList>
            <person name="Luo D."/>
            <person name="Zhou Z."/>
            <person name="Ge X."/>
            <person name="Shi Z."/>
            <person name="Bourhy H."/>
            <person name="Marc G."/>
            <person name="Dacheux L."/>
        </authorList>
    </citation>
    <scope>NUCLEOTIDE SEQUENCE</scope>
    <source>
        <strain evidence="12">0417RCA</strain>
    </source>
</reference>
<evidence type="ECO:0000256" key="8">
    <source>
        <dbReference type="ARBA" id="ARBA00023180"/>
    </source>
</evidence>
<keyword evidence="13" id="KW-1185">Reference proteome</keyword>
<proteinExistence type="predicted"/>
<evidence type="ECO:0000256" key="9">
    <source>
        <dbReference type="SAM" id="Phobius"/>
    </source>
</evidence>
<dbReference type="Proteomes" id="UP000830446">
    <property type="component" value="Segment"/>
</dbReference>
<dbReference type="GeneID" id="80539653"/>
<evidence type="ECO:0000259" key="10">
    <source>
        <dbReference type="Pfam" id="PF00974"/>
    </source>
</evidence>
<keyword evidence="8" id="KW-0325">Glycoprotein</keyword>
<evidence type="ECO:0000256" key="7">
    <source>
        <dbReference type="ARBA" id="ARBA00023136"/>
    </source>
</evidence>
<accession>A0AAE8XBJ7</accession>
<dbReference type="GO" id="GO:0055036">
    <property type="term" value="C:virion membrane"/>
    <property type="evidence" value="ECO:0007669"/>
    <property type="project" value="UniProtKB-SubCell"/>
</dbReference>
<feature type="domain" description="Spike glycoprotein fusion" evidence="10">
    <location>
        <begin position="70"/>
        <end position="159"/>
    </location>
</feature>
<feature type="transmembrane region" description="Helical" evidence="9">
    <location>
        <begin position="518"/>
        <end position="539"/>
    </location>
</feature>
<dbReference type="InterPro" id="IPR001903">
    <property type="entry name" value="Rhabdo_glycop_FD"/>
</dbReference>
<keyword evidence="6 9" id="KW-1133">Transmembrane helix</keyword>
<evidence type="ECO:0000313" key="13">
    <source>
        <dbReference type="Proteomes" id="UP000830446"/>
    </source>
</evidence>
<keyword evidence="7 9" id="KW-0472">Membrane</keyword>
<evidence type="ECO:0000256" key="3">
    <source>
        <dbReference type="ARBA" id="ARBA00022729"/>
    </source>
</evidence>
<dbReference type="InterPro" id="IPR055447">
    <property type="entry name" value="Rhabdo_glycop_CD"/>
</dbReference>
<organism evidence="12 13">
    <name type="scientific">Boteke virus</name>
    <dbReference type="NCBI Taxonomy" id="864698"/>
    <lineage>
        <taxon>Viruses</taxon>
        <taxon>Riboviria</taxon>
        <taxon>Orthornavirae</taxon>
        <taxon>Negarnaviricota</taxon>
        <taxon>Haploviricotina</taxon>
        <taxon>Monjiviricetes</taxon>
        <taxon>Mononegavirales</taxon>
        <taxon>Rhabdoviridae</taxon>
        <taxon>Alpharhabdovirinae</taxon>
        <taxon>Sunrhavirus</taxon>
        <taxon>Sunrhavirus boteke</taxon>
    </lineage>
</organism>
<keyword evidence="2 9" id="KW-0812">Transmembrane</keyword>
<comment type="subcellular location">
    <subcellularLocation>
        <location evidence="1">Virion membrane</location>
        <topology evidence="1">Single-pass type I membrane protein</topology>
    </subcellularLocation>
</comment>
<dbReference type="GO" id="GO:0019031">
    <property type="term" value="C:viral envelope"/>
    <property type="evidence" value="ECO:0007669"/>
    <property type="project" value="UniProtKB-KW"/>
</dbReference>
<dbReference type="RefSeq" id="YP_010800981.1">
    <property type="nucleotide sequence ID" value="NC_076931.1"/>
</dbReference>
<protein>
    <submittedName>
        <fullName evidence="12">Glycoprotein</fullName>
    </submittedName>
</protein>
<keyword evidence="3" id="KW-0732">Signal</keyword>
<evidence type="ECO:0000256" key="5">
    <source>
        <dbReference type="ARBA" id="ARBA00022879"/>
    </source>
</evidence>
<keyword evidence="4" id="KW-0946">Virion</keyword>
<evidence type="ECO:0000256" key="4">
    <source>
        <dbReference type="ARBA" id="ARBA00022844"/>
    </source>
</evidence>
<evidence type="ECO:0000256" key="1">
    <source>
        <dbReference type="ARBA" id="ARBA00004563"/>
    </source>
</evidence>
<evidence type="ECO:0000256" key="2">
    <source>
        <dbReference type="ARBA" id="ARBA00022692"/>
    </source>
</evidence>
<dbReference type="SUPFAM" id="SSF161008">
    <property type="entry name" value="Viral glycoprotein ectodomain-like"/>
    <property type="match status" value="2"/>
</dbReference>
<evidence type="ECO:0000256" key="6">
    <source>
        <dbReference type="ARBA" id="ARBA00022989"/>
    </source>
</evidence>
<gene>
    <name evidence="12" type="primary">G</name>
</gene>
<sequence length="554" mass="64803">MLPSTILLIVISIQLSVGIEYVYFPTQMKTDFKPVLIRDLSCPYISDDSTLGPSIKTTAKILKTNLVTESGKLCYTQKWITKCEENFFGVQTITHHIIDLPIDKHPSSFEENPTFPDPNCRWMSSDTTEKINTICKEESLRFDTTTGKGVDEQYGTFTCNEEFCRLDKYITFKPHKNVTQTYNDGFQYVEVEISLDPDHYVIPSSTIKSKHFPKMTFRNACTQWVHQSSNQYFIRIIFNNGFLIEFYDKYNLIDHKSVKEYLTKKVDHVDRIKEILGAKKSKSNEIPKFSDQKWININTHLREFPHTGKFIHLLSMLRTCEDSDIAKVKVPTLDFQTTDAEMYIESKIDQIFCKHRLYEIMTKGKISLNDLGLLAPNHGGVGPVYHKYKNDITRGIGIYRKIIWDPNPKDDVLGYYTENREKKIVKCPEWVNGSHALKWCVNGIFKLNNKIYHPYFSADNFDELIQSFMEEDVRLAEHNFILHNKNRNITTWEDYYSLTDNYSWKGFELSWLKGFKNIGFFVSIIFGTIISIMIMSLILKCVYPGRRRQNRIDW</sequence>
<dbReference type="Pfam" id="PF24833">
    <property type="entry name" value="Rhabdo_glycop_CD"/>
    <property type="match status" value="1"/>
</dbReference>
<evidence type="ECO:0000313" key="12">
    <source>
        <dbReference type="EMBL" id="UAU42844.1"/>
    </source>
</evidence>
<dbReference type="KEGG" id="vg:80539653"/>
<evidence type="ECO:0000259" key="11">
    <source>
        <dbReference type="Pfam" id="PF24833"/>
    </source>
</evidence>
<feature type="domain" description="Spike glycoprotein G central" evidence="11">
    <location>
        <begin position="320"/>
        <end position="449"/>
    </location>
</feature>
<name>A0AAE8XBJ7_9RHAB</name>
<keyword evidence="5" id="KW-0261">Viral envelope protein</keyword>
<dbReference type="Pfam" id="PF00974">
    <property type="entry name" value="Rhabdo_glycop_FD"/>
    <property type="match status" value="1"/>
</dbReference>